<dbReference type="Proteomes" id="UP000237347">
    <property type="component" value="Unassembled WGS sequence"/>
</dbReference>
<proteinExistence type="predicted"/>
<dbReference type="GO" id="GO:0005634">
    <property type="term" value="C:nucleus"/>
    <property type="evidence" value="ECO:0007669"/>
    <property type="project" value="TreeGrafter"/>
</dbReference>
<comment type="caution">
    <text evidence="2">The sequence shown here is derived from an EMBL/GenBank/DDBJ whole genome shotgun (WGS) entry which is preliminary data.</text>
</comment>
<keyword evidence="3" id="KW-1185">Reference proteome</keyword>
<evidence type="ECO:0000256" key="1">
    <source>
        <dbReference type="ARBA" id="ARBA00022801"/>
    </source>
</evidence>
<reference evidence="2 3" key="1">
    <citation type="journal article" date="2018" name="Sci. Data">
        <title>The draft genome sequence of cork oak.</title>
        <authorList>
            <person name="Ramos A.M."/>
            <person name="Usie A."/>
            <person name="Barbosa P."/>
            <person name="Barros P.M."/>
            <person name="Capote T."/>
            <person name="Chaves I."/>
            <person name="Simoes F."/>
            <person name="Abreu I."/>
            <person name="Carrasquinho I."/>
            <person name="Faro C."/>
            <person name="Guimaraes J.B."/>
            <person name="Mendonca D."/>
            <person name="Nobrega F."/>
            <person name="Rodrigues L."/>
            <person name="Saibo N.J.M."/>
            <person name="Varela M.C."/>
            <person name="Egas C."/>
            <person name="Matos J."/>
            <person name="Miguel C.M."/>
            <person name="Oliveira M.M."/>
            <person name="Ricardo C.P."/>
            <person name="Goncalves S."/>
        </authorList>
    </citation>
    <scope>NUCLEOTIDE SEQUENCE [LARGE SCALE GENOMIC DNA]</scope>
    <source>
        <strain evidence="3">cv. HL8</strain>
    </source>
</reference>
<dbReference type="PANTHER" id="PTHR14950:SF49">
    <property type="entry name" value="RIBONUCLEASE 3-LIKE PROTEIN 2-RELATED"/>
    <property type="match status" value="1"/>
</dbReference>
<protein>
    <submittedName>
        <fullName evidence="2">Ribonuclease 3-like protein 2</fullName>
    </submittedName>
</protein>
<organism evidence="2 3">
    <name type="scientific">Quercus suber</name>
    <name type="common">Cork oak</name>
    <dbReference type="NCBI Taxonomy" id="58331"/>
    <lineage>
        <taxon>Eukaryota</taxon>
        <taxon>Viridiplantae</taxon>
        <taxon>Streptophyta</taxon>
        <taxon>Embryophyta</taxon>
        <taxon>Tracheophyta</taxon>
        <taxon>Spermatophyta</taxon>
        <taxon>Magnoliopsida</taxon>
        <taxon>eudicotyledons</taxon>
        <taxon>Gunneridae</taxon>
        <taxon>Pentapetalae</taxon>
        <taxon>rosids</taxon>
        <taxon>fabids</taxon>
        <taxon>Fagales</taxon>
        <taxon>Fagaceae</taxon>
        <taxon>Quercus</taxon>
    </lineage>
</organism>
<dbReference type="AlphaFoldDB" id="A0AAW0KJT3"/>
<evidence type="ECO:0000313" key="2">
    <source>
        <dbReference type="EMBL" id="KAK7839778.1"/>
    </source>
</evidence>
<accession>A0AAW0KJT3</accession>
<keyword evidence="1" id="KW-0378">Hydrolase</keyword>
<dbReference type="GO" id="GO:0004525">
    <property type="term" value="F:ribonuclease III activity"/>
    <property type="evidence" value="ECO:0007669"/>
    <property type="project" value="TreeGrafter"/>
</dbReference>
<dbReference type="GO" id="GO:0030422">
    <property type="term" value="P:siRNA processing"/>
    <property type="evidence" value="ECO:0007669"/>
    <property type="project" value="TreeGrafter"/>
</dbReference>
<dbReference type="GO" id="GO:0003723">
    <property type="term" value="F:RNA binding"/>
    <property type="evidence" value="ECO:0007669"/>
    <property type="project" value="TreeGrafter"/>
</dbReference>
<name>A0AAW0KJT3_QUESU</name>
<sequence length="151" mass="17219">MKDVAFEQLIVLSLVTWVGWEMGKTEKIVQEFVDAINEEDDISLAAAIYLDLNFDLQKLWVSFSIHINSSLVVLYLKIFRGLLEPIITPEVLQQPHPIMSLYQPCQKQKPWRDRAKNIAIIYVDGVFVASSSSNQIMDIAKLKATKQALLK</sequence>
<dbReference type="GO" id="GO:0005737">
    <property type="term" value="C:cytoplasm"/>
    <property type="evidence" value="ECO:0007669"/>
    <property type="project" value="TreeGrafter"/>
</dbReference>
<evidence type="ECO:0000313" key="3">
    <source>
        <dbReference type="Proteomes" id="UP000237347"/>
    </source>
</evidence>
<gene>
    <name evidence="2" type="primary">RTL2_3</name>
    <name evidence="2" type="ORF">CFP56_017515</name>
</gene>
<dbReference type="EMBL" id="PKMF04000276">
    <property type="protein sequence ID" value="KAK7839778.1"/>
    <property type="molecule type" value="Genomic_DNA"/>
</dbReference>
<dbReference type="PANTHER" id="PTHR14950">
    <property type="entry name" value="DICER-RELATED"/>
    <property type="match status" value="1"/>
</dbReference>